<feature type="compositionally biased region" description="Basic and acidic residues" evidence="1">
    <location>
        <begin position="48"/>
        <end position="58"/>
    </location>
</feature>
<keyword evidence="3" id="KW-1185">Reference proteome</keyword>
<proteinExistence type="predicted"/>
<evidence type="ECO:0000313" key="2">
    <source>
        <dbReference type="EMBL" id="GAA0267796.1"/>
    </source>
</evidence>
<evidence type="ECO:0000313" key="3">
    <source>
        <dbReference type="Proteomes" id="UP001500967"/>
    </source>
</evidence>
<evidence type="ECO:0000256" key="1">
    <source>
        <dbReference type="SAM" id="MobiDB-lite"/>
    </source>
</evidence>
<dbReference type="Proteomes" id="UP001500967">
    <property type="component" value="Unassembled WGS sequence"/>
</dbReference>
<protein>
    <submittedName>
        <fullName evidence="2">Uncharacterized protein</fullName>
    </submittedName>
</protein>
<feature type="region of interest" description="Disordered" evidence="1">
    <location>
        <begin position="41"/>
        <end position="64"/>
    </location>
</feature>
<accession>A0ABN0UZH5</accession>
<dbReference type="EMBL" id="BAAAGX010000028">
    <property type="protein sequence ID" value="GAA0267796.1"/>
    <property type="molecule type" value="Genomic_DNA"/>
</dbReference>
<sequence length="64" mass="6698">MPDLSGLAARAADALRPRFGEVTLTPDAPLAAGARSTVFRAHLGPSRRAGERHPESAHRGRAVA</sequence>
<organism evidence="2 3">
    <name type="scientific">Cryptosporangium japonicum</name>
    <dbReference type="NCBI Taxonomy" id="80872"/>
    <lineage>
        <taxon>Bacteria</taxon>
        <taxon>Bacillati</taxon>
        <taxon>Actinomycetota</taxon>
        <taxon>Actinomycetes</taxon>
        <taxon>Cryptosporangiales</taxon>
        <taxon>Cryptosporangiaceae</taxon>
        <taxon>Cryptosporangium</taxon>
    </lineage>
</organism>
<gene>
    <name evidence="2" type="ORF">GCM10009539_63320</name>
</gene>
<reference evidence="2 3" key="1">
    <citation type="journal article" date="2019" name="Int. J. Syst. Evol. Microbiol.">
        <title>The Global Catalogue of Microorganisms (GCM) 10K type strain sequencing project: providing services to taxonomists for standard genome sequencing and annotation.</title>
        <authorList>
            <consortium name="The Broad Institute Genomics Platform"/>
            <consortium name="The Broad Institute Genome Sequencing Center for Infectious Disease"/>
            <person name="Wu L."/>
            <person name="Ma J."/>
        </authorList>
    </citation>
    <scope>NUCLEOTIDE SEQUENCE [LARGE SCALE GENOMIC DNA]</scope>
    <source>
        <strain evidence="2 3">JCM 10425</strain>
    </source>
</reference>
<name>A0ABN0UZH5_9ACTN</name>
<comment type="caution">
    <text evidence="2">The sequence shown here is derived from an EMBL/GenBank/DDBJ whole genome shotgun (WGS) entry which is preliminary data.</text>
</comment>